<sequence>MIADLIKKFPKIAQRIDEDYHSIKDITLVSMYTIRNVLVRGMLISNEFLTKEIYAIDDFKEYEMAFVIVDGPMNQPQLVVSTQGMHRLEPRSHKENPENVTDDDEKIEKEKKDKEIQKETNIDDIEKTDEVVKEEDINVSLGSMEFRKEKMHTPIPSPTRSPRKVSSFDKTIYKELIDTVSPTTTTISEYSSTSKQKKKSISYKTKILLGSIVGIFHELVTYLQEVMQESLPSMGDHQDDAHPKGENSAKRQKIYEHRTYVFGQSLSGQANESELVRILTGLGGVSVVAGSGVSKGEEEETKFGKADTAAEVTEEITLSKFGFRINTKSLNKVYVVVVLDLSKDAIPLFSIRDKDLFKLKDPQVVSEPFEGTLNTKTLFLYTRDLFENQWSP</sequence>
<accession>A0A6L2NBD9</accession>
<dbReference type="EMBL" id="BKCJ010008676">
    <property type="protein sequence ID" value="GEU83400.1"/>
    <property type="molecule type" value="Genomic_DNA"/>
</dbReference>
<feature type="compositionally biased region" description="Basic and acidic residues" evidence="1">
    <location>
        <begin position="88"/>
        <end position="97"/>
    </location>
</feature>
<evidence type="ECO:0000313" key="2">
    <source>
        <dbReference type="EMBL" id="GEU83400.1"/>
    </source>
</evidence>
<protein>
    <submittedName>
        <fullName evidence="2">Uncharacterized protein</fullName>
    </submittedName>
</protein>
<feature type="compositionally biased region" description="Basic and acidic residues" evidence="1">
    <location>
        <begin position="106"/>
        <end position="115"/>
    </location>
</feature>
<reference evidence="2" key="1">
    <citation type="journal article" date="2019" name="Sci. Rep.">
        <title>Draft genome of Tanacetum cinerariifolium, the natural source of mosquito coil.</title>
        <authorList>
            <person name="Yamashiro T."/>
            <person name="Shiraishi A."/>
            <person name="Satake H."/>
            <person name="Nakayama K."/>
        </authorList>
    </citation>
    <scope>NUCLEOTIDE SEQUENCE</scope>
</reference>
<proteinExistence type="predicted"/>
<organism evidence="2">
    <name type="scientific">Tanacetum cinerariifolium</name>
    <name type="common">Dalmatian daisy</name>
    <name type="synonym">Chrysanthemum cinerariifolium</name>
    <dbReference type="NCBI Taxonomy" id="118510"/>
    <lineage>
        <taxon>Eukaryota</taxon>
        <taxon>Viridiplantae</taxon>
        <taxon>Streptophyta</taxon>
        <taxon>Embryophyta</taxon>
        <taxon>Tracheophyta</taxon>
        <taxon>Spermatophyta</taxon>
        <taxon>Magnoliopsida</taxon>
        <taxon>eudicotyledons</taxon>
        <taxon>Gunneridae</taxon>
        <taxon>Pentapetalae</taxon>
        <taxon>asterids</taxon>
        <taxon>campanulids</taxon>
        <taxon>Asterales</taxon>
        <taxon>Asteraceae</taxon>
        <taxon>Asteroideae</taxon>
        <taxon>Anthemideae</taxon>
        <taxon>Anthemidinae</taxon>
        <taxon>Tanacetum</taxon>
    </lineage>
</organism>
<evidence type="ECO:0000256" key="1">
    <source>
        <dbReference type="SAM" id="MobiDB-lite"/>
    </source>
</evidence>
<feature type="region of interest" description="Disordered" evidence="1">
    <location>
        <begin position="88"/>
        <end position="115"/>
    </location>
</feature>
<name>A0A6L2NBD9_TANCI</name>
<comment type="caution">
    <text evidence="2">The sequence shown here is derived from an EMBL/GenBank/DDBJ whole genome shotgun (WGS) entry which is preliminary data.</text>
</comment>
<gene>
    <name evidence="2" type="ORF">Tci_055378</name>
</gene>
<dbReference type="AlphaFoldDB" id="A0A6L2NBD9"/>